<comment type="caution">
    <text evidence="2">The sequence shown here is derived from an EMBL/GenBank/DDBJ whole genome shotgun (WGS) entry which is preliminary data.</text>
</comment>
<evidence type="ECO:0000256" key="1">
    <source>
        <dbReference type="SAM" id="SignalP"/>
    </source>
</evidence>
<evidence type="ECO:0000313" key="2">
    <source>
        <dbReference type="EMBL" id="OQP38914.1"/>
    </source>
</evidence>
<gene>
    <name evidence="2" type="ORF">A4H97_18135</name>
</gene>
<dbReference type="EMBL" id="LVXG01000082">
    <property type="protein sequence ID" value="OQP38914.1"/>
    <property type="molecule type" value="Genomic_DNA"/>
</dbReference>
<feature type="chain" id="PRO_5010733456" description="DUF3826 domain-containing protein" evidence="1">
    <location>
        <begin position="24"/>
        <end position="228"/>
    </location>
</feature>
<dbReference type="Pfam" id="PF12875">
    <property type="entry name" value="DUF3826"/>
    <property type="match status" value="1"/>
</dbReference>
<dbReference type="AlphaFoldDB" id="A0A1V9DYS1"/>
<dbReference type="OrthoDB" id="1345252at2"/>
<evidence type="ECO:0008006" key="4">
    <source>
        <dbReference type="Google" id="ProtNLM"/>
    </source>
</evidence>
<feature type="signal peptide" evidence="1">
    <location>
        <begin position="1"/>
        <end position="23"/>
    </location>
</feature>
<dbReference type="STRING" id="354355.SAMN05660816_02776"/>
<evidence type="ECO:0000313" key="3">
    <source>
        <dbReference type="Proteomes" id="UP000192610"/>
    </source>
</evidence>
<dbReference type="Proteomes" id="UP000192610">
    <property type="component" value="Unassembled WGS sequence"/>
</dbReference>
<name>A0A1V9DYS1_9BACT</name>
<proteinExistence type="predicted"/>
<organism evidence="2 3">
    <name type="scientific">Niastella yeongjuensis</name>
    <dbReference type="NCBI Taxonomy" id="354355"/>
    <lineage>
        <taxon>Bacteria</taxon>
        <taxon>Pseudomonadati</taxon>
        <taxon>Bacteroidota</taxon>
        <taxon>Chitinophagia</taxon>
        <taxon>Chitinophagales</taxon>
        <taxon>Chitinophagaceae</taxon>
        <taxon>Niastella</taxon>
    </lineage>
</organism>
<sequence>MMKRLPFIVLLTFALPVLCLAQADSSAKAAAALAKSNTEVEKKAAEWSAGLKLSDAEKEKRVTAAVTTHLKTIRDWNNSHPASTVPAGINPATGNKLSDMDRQIIANSALPASVHKDLMDALNKDLTPEQVEYILDQYTIGKVAFTMKGYKAIVTDLKPEEESKILEYLKQAREQAIDYKSIKQVSAIFEIYKTKCEQYLNSNGRNWHDLFKAYVAKVKAEKAAAGKK</sequence>
<protein>
    <recommendedName>
        <fullName evidence="4">DUF3826 domain-containing protein</fullName>
    </recommendedName>
</protein>
<keyword evidence="1" id="KW-0732">Signal</keyword>
<dbReference type="RefSeq" id="WP_081204927.1">
    <property type="nucleotide sequence ID" value="NZ_FOCZ01000004.1"/>
</dbReference>
<dbReference type="InterPro" id="IPR024284">
    <property type="entry name" value="DUF3826"/>
</dbReference>
<reference evidence="3" key="1">
    <citation type="submission" date="2016-04" db="EMBL/GenBank/DDBJ databases">
        <authorList>
            <person name="Chen L."/>
            <person name="Zhuang W."/>
            <person name="Wang G."/>
        </authorList>
    </citation>
    <scope>NUCLEOTIDE SEQUENCE [LARGE SCALE GENOMIC DNA]</scope>
    <source>
        <strain evidence="3">17621</strain>
    </source>
</reference>
<keyword evidence="3" id="KW-1185">Reference proteome</keyword>
<accession>A0A1V9DYS1</accession>